<evidence type="ECO:0000313" key="2">
    <source>
        <dbReference type="Proteomes" id="UP000256999"/>
    </source>
</evidence>
<dbReference type="EMBL" id="QUOV01000001">
    <property type="protein sequence ID" value="REL36548.1"/>
    <property type="molecule type" value="Genomic_DNA"/>
</dbReference>
<comment type="caution">
    <text evidence="1">The sequence shown here is derived from an EMBL/GenBank/DDBJ whole genome shotgun (WGS) entry which is preliminary data.</text>
</comment>
<gene>
    <name evidence="1" type="ORF">DXX92_15160</name>
</gene>
<dbReference type="Proteomes" id="UP000256999">
    <property type="component" value="Unassembled WGS sequence"/>
</dbReference>
<name>A0A3E0UHS0_9GAMM</name>
<dbReference type="AlphaFoldDB" id="A0A3E0UHS0"/>
<proteinExistence type="predicted"/>
<accession>A0A3E0UHS0</accession>
<evidence type="ECO:0000313" key="1">
    <source>
        <dbReference type="EMBL" id="REL36548.1"/>
    </source>
</evidence>
<dbReference type="RefSeq" id="WP_116001215.1">
    <property type="nucleotide sequence ID" value="NZ_QUOV01000001.1"/>
</dbReference>
<organism evidence="1 2">
    <name type="scientific">Thalassotalea euphylliae</name>
    <dbReference type="NCBI Taxonomy" id="1655234"/>
    <lineage>
        <taxon>Bacteria</taxon>
        <taxon>Pseudomonadati</taxon>
        <taxon>Pseudomonadota</taxon>
        <taxon>Gammaproteobacteria</taxon>
        <taxon>Alteromonadales</taxon>
        <taxon>Colwelliaceae</taxon>
        <taxon>Thalassotalea</taxon>
    </lineage>
</organism>
<sequence>MAFKNFTAALLSDINLSLLPDPSTTAPNVVLISSIHDLVALVLPSSSNATNVYGFWEVNKDKYVVEAFKRN</sequence>
<reference evidence="1 2" key="1">
    <citation type="submission" date="2018-08" db="EMBL/GenBank/DDBJ databases">
        <title>Thalassotalea euphylliae genome.</title>
        <authorList>
            <person name="Summers S."/>
            <person name="Rice S.A."/>
            <person name="Freckelton M.L."/>
            <person name="Nedved B.T."/>
            <person name="Hadfield M.G."/>
        </authorList>
    </citation>
    <scope>NUCLEOTIDE SEQUENCE [LARGE SCALE GENOMIC DNA]</scope>
    <source>
        <strain evidence="1 2">H2</strain>
    </source>
</reference>
<protein>
    <submittedName>
        <fullName evidence="1">Uncharacterized protein</fullName>
    </submittedName>
</protein>